<dbReference type="EMBL" id="JADQBC010000008">
    <property type="protein sequence ID" value="MBR8826672.1"/>
    <property type="molecule type" value="Genomic_DNA"/>
</dbReference>
<feature type="compositionally biased region" description="Polar residues" evidence="1">
    <location>
        <begin position="90"/>
        <end position="100"/>
    </location>
</feature>
<proteinExistence type="predicted"/>
<dbReference type="AlphaFoldDB" id="A0A941GMZ5"/>
<comment type="caution">
    <text evidence="2">The sequence shown here is derived from an EMBL/GenBank/DDBJ whole genome shotgun (WGS) entry which is preliminary data.</text>
</comment>
<feature type="compositionally biased region" description="Basic and acidic residues" evidence="1">
    <location>
        <begin position="168"/>
        <end position="179"/>
    </location>
</feature>
<feature type="compositionally biased region" description="Pro residues" evidence="1">
    <location>
        <begin position="101"/>
        <end position="118"/>
    </location>
</feature>
<evidence type="ECO:0000256" key="1">
    <source>
        <dbReference type="SAM" id="MobiDB-lite"/>
    </source>
</evidence>
<evidence type="ECO:0000313" key="3">
    <source>
        <dbReference type="Proteomes" id="UP000767446"/>
    </source>
</evidence>
<name>A0A941GMZ5_9CHRO</name>
<sequence>MPEYTLTITIPSAGNRKINYTLNLIGTHERYPEDFFRVQENRNHLSQTIQQQSARQLDKNQLNRIISDWTRDIKEGYRNTVITLNLAPDTLTSPTLSHPVTPNPPIAIPKQPIKPLPTNPQTVNYPTSPDPWSTNEPPSPLPPRPIVIQKNPTPPPPPEEEEETPPPDIRKAGNKYDDF</sequence>
<accession>A0A941GMZ5</accession>
<reference evidence="2" key="1">
    <citation type="submission" date="2021-02" db="EMBL/GenBank/DDBJ databases">
        <title>Metagenome analyses of Stigonema ocellatum DSM 106950, Chlorogloea purpurea SAG 13.99 and Gomphosphaeria aponina DSM 107014.</title>
        <authorList>
            <person name="Marter P."/>
            <person name="Huang S."/>
        </authorList>
    </citation>
    <scope>NUCLEOTIDE SEQUENCE</scope>
    <source>
        <strain evidence="2">JP213</strain>
    </source>
</reference>
<organism evidence="2 3">
    <name type="scientific">Gomphosphaeria aponina SAG 52.96 = DSM 107014</name>
    <dbReference type="NCBI Taxonomy" id="1521640"/>
    <lineage>
        <taxon>Bacteria</taxon>
        <taxon>Bacillati</taxon>
        <taxon>Cyanobacteriota</taxon>
        <taxon>Cyanophyceae</taxon>
        <taxon>Oscillatoriophycideae</taxon>
        <taxon>Chroococcales</taxon>
        <taxon>Gomphosphaeriaceae</taxon>
        <taxon>Gomphosphaeria</taxon>
    </lineage>
</organism>
<dbReference type="Proteomes" id="UP000767446">
    <property type="component" value="Unassembled WGS sequence"/>
</dbReference>
<evidence type="ECO:0000313" key="2">
    <source>
        <dbReference type="EMBL" id="MBR8826672.1"/>
    </source>
</evidence>
<feature type="compositionally biased region" description="Polar residues" evidence="1">
    <location>
        <begin position="119"/>
        <end position="136"/>
    </location>
</feature>
<gene>
    <name evidence="2" type="ORF">DSM107014_01995</name>
</gene>
<feature type="region of interest" description="Disordered" evidence="1">
    <location>
        <begin position="90"/>
        <end position="179"/>
    </location>
</feature>
<protein>
    <submittedName>
        <fullName evidence="2">Uncharacterized protein</fullName>
    </submittedName>
</protein>